<keyword evidence="4" id="KW-1185">Reference proteome</keyword>
<evidence type="ECO:0000313" key="4">
    <source>
        <dbReference type="Proteomes" id="UP001215087"/>
    </source>
</evidence>
<keyword evidence="2" id="KW-0812">Transmembrane</keyword>
<comment type="caution">
    <text evidence="3">The sequence shown here is derived from an EMBL/GenBank/DDBJ whole genome shotgun (WGS) entry which is preliminary data.</text>
</comment>
<feature type="transmembrane region" description="Helical" evidence="2">
    <location>
        <begin position="62"/>
        <end position="81"/>
    </location>
</feature>
<dbReference type="Proteomes" id="UP001215087">
    <property type="component" value="Unassembled WGS sequence"/>
</dbReference>
<sequence length="149" mass="16684">MRFKNKPSATALAFYILSLLLFFYTVVSLLHTHQYILTLLSTGQLIARGNLYNIFSYYMTNSIQYLIFAAIFAGIAILLDPDFPKELFTKRTNRVEIITAPTEQDAPSPIASSDPAALQAEAPKAEAAPYDDTLEDFEEDPPKEAKPFN</sequence>
<protein>
    <submittedName>
        <fullName evidence="3">Uncharacterized protein</fullName>
    </submittedName>
</protein>
<accession>A0ABT5UP17</accession>
<feature type="transmembrane region" description="Helical" evidence="2">
    <location>
        <begin position="12"/>
        <end position="31"/>
    </location>
</feature>
<evidence type="ECO:0000256" key="2">
    <source>
        <dbReference type="SAM" id="Phobius"/>
    </source>
</evidence>
<evidence type="ECO:0000256" key="1">
    <source>
        <dbReference type="SAM" id="MobiDB-lite"/>
    </source>
</evidence>
<keyword evidence="2" id="KW-1133">Transmembrane helix</keyword>
<evidence type="ECO:0000313" key="3">
    <source>
        <dbReference type="EMBL" id="MDE1470682.1"/>
    </source>
</evidence>
<organism evidence="3 4">
    <name type="scientific">Eubacterium limosum</name>
    <dbReference type="NCBI Taxonomy" id="1736"/>
    <lineage>
        <taxon>Bacteria</taxon>
        <taxon>Bacillati</taxon>
        <taxon>Bacillota</taxon>
        <taxon>Clostridia</taxon>
        <taxon>Eubacteriales</taxon>
        <taxon>Eubacteriaceae</taxon>
        <taxon>Eubacterium</taxon>
    </lineage>
</organism>
<proteinExistence type="predicted"/>
<feature type="compositionally biased region" description="Low complexity" evidence="1">
    <location>
        <begin position="105"/>
        <end position="128"/>
    </location>
</feature>
<reference evidence="3 4" key="1">
    <citation type="submission" date="2023-02" db="EMBL/GenBank/DDBJ databases">
        <title>Comparative genome analysis of Eubacterium limosum species.</title>
        <authorList>
            <person name="Bak J.E."/>
        </authorList>
    </citation>
    <scope>NUCLEOTIDE SEQUENCE [LARGE SCALE GENOMIC DNA]</scope>
    <source>
        <strain evidence="3 4">KGMB01548</strain>
    </source>
</reference>
<gene>
    <name evidence="3" type="ORF">PTZ04_10475</name>
</gene>
<name>A0ABT5UP17_EUBLI</name>
<keyword evidence="2" id="KW-0472">Membrane</keyword>
<feature type="region of interest" description="Disordered" evidence="1">
    <location>
        <begin position="99"/>
        <end position="149"/>
    </location>
</feature>
<feature type="compositionally biased region" description="Basic and acidic residues" evidence="1">
    <location>
        <begin position="140"/>
        <end position="149"/>
    </location>
</feature>
<dbReference type="EMBL" id="JAQSVD010000004">
    <property type="protein sequence ID" value="MDE1470682.1"/>
    <property type="molecule type" value="Genomic_DNA"/>
</dbReference>
<dbReference type="RefSeq" id="WP_227209207.1">
    <property type="nucleotide sequence ID" value="NZ_JAJCLO010000020.1"/>
</dbReference>